<evidence type="ECO:0000256" key="2">
    <source>
        <dbReference type="SAM" id="SignalP"/>
    </source>
</evidence>
<comment type="caution">
    <text evidence="4">The sequence shown here is derived from an EMBL/GenBank/DDBJ whole genome shotgun (WGS) entry which is preliminary data.</text>
</comment>
<dbReference type="VEuPathDB" id="FungiDB:PC110_g2934"/>
<evidence type="ECO:0008006" key="6">
    <source>
        <dbReference type="Google" id="ProtNLM"/>
    </source>
</evidence>
<gene>
    <name evidence="4" type="ORF">PC110_g2934</name>
    <name evidence="3" type="ORF">PC117_g1180</name>
</gene>
<reference evidence="4 5" key="1">
    <citation type="submission" date="2018-01" db="EMBL/GenBank/DDBJ databases">
        <title>Draft genome of the strawberry crown rot pathogen Phytophthora cactorum.</title>
        <authorList>
            <person name="Armitage A.D."/>
            <person name="Lysoe E."/>
            <person name="Nellist C.F."/>
            <person name="Harrison R.J."/>
            <person name="Brurberg M.B."/>
        </authorList>
    </citation>
    <scope>NUCLEOTIDE SEQUENCE [LARGE SCALE GENOMIC DNA]</scope>
    <source>
        <strain evidence="4 5">10300</strain>
    </source>
</reference>
<feature type="signal peptide" evidence="2">
    <location>
        <begin position="1"/>
        <end position="19"/>
    </location>
</feature>
<proteinExistence type="predicted"/>
<evidence type="ECO:0000256" key="1">
    <source>
        <dbReference type="SAM" id="MobiDB-lite"/>
    </source>
</evidence>
<evidence type="ECO:0000313" key="3">
    <source>
        <dbReference type="EMBL" id="KAG2954462.1"/>
    </source>
</evidence>
<dbReference type="OrthoDB" id="99743at2759"/>
<dbReference type="EMBL" id="MJFZ01000040">
    <property type="protein sequence ID" value="RAW40890.1"/>
    <property type="molecule type" value="Genomic_DNA"/>
</dbReference>
<dbReference type="Proteomes" id="UP000251314">
    <property type="component" value="Unassembled WGS sequence"/>
</dbReference>
<dbReference type="Proteomes" id="UP000736787">
    <property type="component" value="Unassembled WGS sequence"/>
</dbReference>
<keyword evidence="2" id="KW-0732">Signal</keyword>
<dbReference type="EMBL" id="RCMK01000013">
    <property type="protein sequence ID" value="KAG2954462.1"/>
    <property type="molecule type" value="Genomic_DNA"/>
</dbReference>
<evidence type="ECO:0000313" key="5">
    <source>
        <dbReference type="Proteomes" id="UP000251314"/>
    </source>
</evidence>
<feature type="compositionally biased region" description="Polar residues" evidence="1">
    <location>
        <begin position="34"/>
        <end position="51"/>
    </location>
</feature>
<protein>
    <recommendedName>
        <fullName evidence="6">RxLR effector protein</fullName>
    </recommendedName>
</protein>
<organism evidence="4 5">
    <name type="scientific">Phytophthora cactorum</name>
    <dbReference type="NCBI Taxonomy" id="29920"/>
    <lineage>
        <taxon>Eukaryota</taxon>
        <taxon>Sar</taxon>
        <taxon>Stramenopiles</taxon>
        <taxon>Oomycota</taxon>
        <taxon>Peronosporomycetes</taxon>
        <taxon>Peronosporales</taxon>
        <taxon>Peronosporaceae</taxon>
        <taxon>Phytophthora</taxon>
    </lineage>
</organism>
<name>A0A329SW49_9STRA</name>
<feature type="region of interest" description="Disordered" evidence="1">
    <location>
        <begin position="25"/>
        <end position="61"/>
    </location>
</feature>
<dbReference type="STRING" id="29920.A0A329SW49"/>
<reference evidence="3" key="2">
    <citation type="submission" date="2018-10" db="EMBL/GenBank/DDBJ databases">
        <title>Effector identification in a new, highly contiguous assembly of the strawberry crown rot pathogen Phytophthora cactorum.</title>
        <authorList>
            <person name="Armitage A.D."/>
            <person name="Nellist C.F."/>
            <person name="Bates H."/>
            <person name="Vickerstaff R.J."/>
            <person name="Harrison R.J."/>
        </authorList>
    </citation>
    <scope>NUCLEOTIDE SEQUENCE</scope>
    <source>
        <strain evidence="3">4040</strain>
    </source>
</reference>
<accession>A0A329SW49</accession>
<keyword evidence="5" id="KW-1185">Reference proteome</keyword>
<feature type="chain" id="PRO_5036328362" description="RxLR effector protein" evidence="2">
    <location>
        <begin position="20"/>
        <end position="694"/>
    </location>
</feature>
<sequence>MRLYSTALIAAITALLASGESAGLPSNKLRTLPDTPTNMLPNTLSRSLRASETNDDNDEDRVTSGAIEKLAGLIKAGASTINANVHLRSSVAREQPADEILKMFKLEDGMDTALASPNLEVMANYVKELSTKNRNSKVSLIGIFTTHYGDDAVAKALVTAQKKAKTADMENTIRQLRNNQLSAWLNSEKSVDDVFNLLKLRKDSYAALASGKLEVLDDYMKLFNRAKSGQETLLGVLTKGFGGEQILAKLLVVAKEKPRTSELATALQNALLNKWLLSRKQPESVLKRLRLDKSLAKAMTDLNRDTLTRYISMYNTRKSNGKASFIGTLSAHYGDDVVTKALVSASRDVNTKAVAKQLRSEQLDDWLNNQKTVDDVFKLLKLRDEGYFALTSRKLVVLKAYIKVINREKSGHETLLKTLTTGFGGESELAKILLTAKADPLTSKLATSLQTELLDRWLTHKLLPESVLRKLTLDRSMANVLSDQNLHTLTAYISMYNAKNPSSKTSLIETLSTHYGDDVVAKALVIAKYDDATKALATFLQKQQLQTWLKTEKSADGVFKLLKIKHDDFLPMKSQKLQTLNNYVSLFNGKNPQDKTNMFTVVRNGFGGDGGLARMVARVLVHSQHKPETALKYQKELFNQWFNRNVEPKNIYSMFLNVNKTSADMTEKTIVARYARYYKKRVAQVKTFNNPRRT</sequence>
<dbReference type="AlphaFoldDB" id="A0A329SW49"/>
<evidence type="ECO:0000313" key="4">
    <source>
        <dbReference type="EMBL" id="RAW40890.1"/>
    </source>
</evidence>